<dbReference type="InterPro" id="IPR017972">
    <property type="entry name" value="Cyt_P450_CS"/>
</dbReference>
<dbReference type="InterPro" id="IPR001128">
    <property type="entry name" value="Cyt_P450"/>
</dbReference>
<dbReference type="FunFam" id="1.10.630.10:FF:000011">
    <property type="entry name" value="Cytochrome P450 83B1"/>
    <property type="match status" value="1"/>
</dbReference>
<comment type="subcellular location">
    <subcellularLocation>
        <location evidence="2">Membrane</location>
        <topology evidence="2">Single-pass membrane protein</topology>
    </subcellularLocation>
</comment>
<keyword evidence="4 9" id="KW-0349">Heme</keyword>
<evidence type="ECO:0000256" key="6">
    <source>
        <dbReference type="ARBA" id="ARBA00023002"/>
    </source>
</evidence>
<dbReference type="GO" id="GO:0016020">
    <property type="term" value="C:membrane"/>
    <property type="evidence" value="ECO:0007669"/>
    <property type="project" value="UniProtKB-SubCell"/>
</dbReference>
<evidence type="ECO:0000256" key="10">
    <source>
        <dbReference type="RuleBase" id="RU000461"/>
    </source>
</evidence>
<keyword evidence="13" id="KW-1185">Reference proteome</keyword>
<sequence length="491" mass="55150">MDETKLHPIIFPILISLPLLWLVIKRLSKSSVTQNLPPSPRKLPILGNLHQVGLLPHRNLHSLATKHGPLMLLHFGTIPVLIVSAADAAHAVLKTHDLTFSSRPQLFRAVKKFIRDGRNVGFARRMRGISAHHLLSSKRVQSFRFIREEETAFFMKRIRESSLGPVDLSKMFAEFTNDVICRSCFGRKYSDSENGQKFLVLLRESMEVLGTLCVGDFIPWLGWVSGVNGFDRKLDRVSKEMDEFLEGVIVEHIEREAGDGESFVGILLDLQNDKDSDIFIDRESIKALLVDLLGAGTDTLTTLLIWTFAELLQHPIVMQKLQNEVREVVKDKHDISDNDLVKMHYLKAVIKEAFRCHPPVPLLIPRVASSEVKIKGYDVPAGTVLMTNAWAIGKDAASWVEPDKFEPGRFLNSSVDYKGLDFELIPFGAGRRGCPGTGFSAATVEFVLANLVWKFNWELPDGRKDVDMAEIPAATLHKTVPLLAYQYLIQG</sequence>
<evidence type="ECO:0000256" key="7">
    <source>
        <dbReference type="ARBA" id="ARBA00023004"/>
    </source>
</evidence>
<keyword evidence="7 9" id="KW-0408">Iron</keyword>
<dbReference type="Pfam" id="PF00067">
    <property type="entry name" value="p450"/>
    <property type="match status" value="1"/>
</dbReference>
<dbReference type="PANTHER" id="PTHR47955">
    <property type="entry name" value="CYTOCHROME P450 FAMILY 71 PROTEIN"/>
    <property type="match status" value="1"/>
</dbReference>
<evidence type="ECO:0000256" key="3">
    <source>
        <dbReference type="ARBA" id="ARBA00010617"/>
    </source>
</evidence>
<dbReference type="CDD" id="cd11072">
    <property type="entry name" value="CYP71-like"/>
    <property type="match status" value="1"/>
</dbReference>
<evidence type="ECO:0000256" key="5">
    <source>
        <dbReference type="ARBA" id="ARBA00022723"/>
    </source>
</evidence>
<dbReference type="Proteomes" id="UP001567538">
    <property type="component" value="Unassembled WGS sequence"/>
</dbReference>
<comment type="caution">
    <text evidence="12">The sequence shown here is derived from an EMBL/GenBank/DDBJ whole genome shotgun (WGS) entry which is preliminary data.</text>
</comment>
<dbReference type="AlphaFoldDB" id="A0ABD1FST4"/>
<evidence type="ECO:0000256" key="11">
    <source>
        <dbReference type="SAM" id="Phobius"/>
    </source>
</evidence>
<keyword evidence="8 10" id="KW-0503">Monooxygenase</keyword>
<keyword evidence="11" id="KW-1133">Transmembrane helix</keyword>
<dbReference type="EC" id="1.14.14.1" evidence="12"/>
<evidence type="ECO:0000256" key="2">
    <source>
        <dbReference type="ARBA" id="ARBA00004167"/>
    </source>
</evidence>
<dbReference type="InterPro" id="IPR036396">
    <property type="entry name" value="Cyt_P450_sf"/>
</dbReference>
<reference evidence="12 13" key="1">
    <citation type="submission" date="2024-06" db="EMBL/GenBank/DDBJ databases">
        <title>A chromosome level genome sequence of Diviner's sage (Salvia divinorum).</title>
        <authorList>
            <person name="Ford S.A."/>
            <person name="Ro D.-K."/>
            <person name="Ness R.W."/>
            <person name="Phillips M.A."/>
        </authorList>
    </citation>
    <scope>NUCLEOTIDE SEQUENCE [LARGE SCALE GENOMIC DNA]</scope>
    <source>
        <strain evidence="12">SAF-2024a</strain>
        <tissue evidence="12">Leaf</tissue>
    </source>
</reference>
<dbReference type="PANTHER" id="PTHR47955:SF15">
    <property type="entry name" value="CYTOCHROME P450 71A2-LIKE"/>
    <property type="match status" value="1"/>
</dbReference>
<accession>A0ABD1FST4</accession>
<name>A0ABD1FST4_SALDI</name>
<dbReference type="InterPro" id="IPR002401">
    <property type="entry name" value="Cyt_P450_E_grp-I"/>
</dbReference>
<dbReference type="GO" id="GO:0046872">
    <property type="term" value="F:metal ion binding"/>
    <property type="evidence" value="ECO:0007669"/>
    <property type="project" value="UniProtKB-KW"/>
</dbReference>
<comment type="cofactor">
    <cofactor evidence="1 9">
        <name>heme</name>
        <dbReference type="ChEBI" id="CHEBI:30413"/>
    </cofactor>
</comment>
<keyword evidence="11" id="KW-0472">Membrane</keyword>
<comment type="similarity">
    <text evidence="3 10">Belongs to the cytochrome P450 family.</text>
</comment>
<proteinExistence type="inferred from homology"/>
<dbReference type="EMBL" id="JBEAFC010000012">
    <property type="protein sequence ID" value="KAL1534722.1"/>
    <property type="molecule type" value="Genomic_DNA"/>
</dbReference>
<feature type="binding site" description="axial binding residue" evidence="9">
    <location>
        <position position="434"/>
    </location>
    <ligand>
        <name>heme</name>
        <dbReference type="ChEBI" id="CHEBI:30413"/>
    </ligand>
    <ligandPart>
        <name>Fe</name>
        <dbReference type="ChEBI" id="CHEBI:18248"/>
    </ligandPart>
</feature>
<gene>
    <name evidence="12" type="ORF">AAHA92_30869</name>
</gene>
<feature type="transmembrane region" description="Helical" evidence="11">
    <location>
        <begin position="6"/>
        <end position="24"/>
    </location>
</feature>
<evidence type="ECO:0000256" key="4">
    <source>
        <dbReference type="ARBA" id="ARBA00022617"/>
    </source>
</evidence>
<keyword evidence="5 9" id="KW-0479">Metal-binding</keyword>
<dbReference type="PRINTS" id="PR00385">
    <property type="entry name" value="P450"/>
</dbReference>
<evidence type="ECO:0000313" key="12">
    <source>
        <dbReference type="EMBL" id="KAL1534722.1"/>
    </source>
</evidence>
<dbReference type="SUPFAM" id="SSF48264">
    <property type="entry name" value="Cytochrome P450"/>
    <property type="match status" value="1"/>
</dbReference>
<evidence type="ECO:0000256" key="8">
    <source>
        <dbReference type="ARBA" id="ARBA00023033"/>
    </source>
</evidence>
<dbReference type="PROSITE" id="PS00086">
    <property type="entry name" value="CYTOCHROME_P450"/>
    <property type="match status" value="1"/>
</dbReference>
<evidence type="ECO:0000256" key="9">
    <source>
        <dbReference type="PIRSR" id="PIRSR602401-1"/>
    </source>
</evidence>
<organism evidence="12 13">
    <name type="scientific">Salvia divinorum</name>
    <name type="common">Maria pastora</name>
    <name type="synonym">Diviner's sage</name>
    <dbReference type="NCBI Taxonomy" id="28513"/>
    <lineage>
        <taxon>Eukaryota</taxon>
        <taxon>Viridiplantae</taxon>
        <taxon>Streptophyta</taxon>
        <taxon>Embryophyta</taxon>
        <taxon>Tracheophyta</taxon>
        <taxon>Spermatophyta</taxon>
        <taxon>Magnoliopsida</taxon>
        <taxon>eudicotyledons</taxon>
        <taxon>Gunneridae</taxon>
        <taxon>Pentapetalae</taxon>
        <taxon>asterids</taxon>
        <taxon>lamiids</taxon>
        <taxon>Lamiales</taxon>
        <taxon>Lamiaceae</taxon>
        <taxon>Nepetoideae</taxon>
        <taxon>Mentheae</taxon>
        <taxon>Salviinae</taxon>
        <taxon>Salvia</taxon>
        <taxon>Salvia subgen. Calosphace</taxon>
    </lineage>
</organism>
<keyword evidence="11" id="KW-0812">Transmembrane</keyword>
<evidence type="ECO:0000313" key="13">
    <source>
        <dbReference type="Proteomes" id="UP001567538"/>
    </source>
</evidence>
<dbReference type="PRINTS" id="PR00463">
    <property type="entry name" value="EP450I"/>
</dbReference>
<dbReference type="GO" id="GO:0016114">
    <property type="term" value="P:terpenoid biosynthetic process"/>
    <property type="evidence" value="ECO:0007669"/>
    <property type="project" value="UniProtKB-ARBA"/>
</dbReference>
<evidence type="ECO:0000256" key="1">
    <source>
        <dbReference type="ARBA" id="ARBA00001971"/>
    </source>
</evidence>
<protein>
    <submittedName>
        <fullName evidence="12">Unspecific monooxygenase</fullName>
        <ecNumber evidence="12">1.14.14.1</ecNumber>
    </submittedName>
</protein>
<dbReference type="GO" id="GO:0016712">
    <property type="term" value="F:oxidoreductase activity, acting on paired donors, with incorporation or reduction of molecular oxygen, reduced flavin or flavoprotein as one donor, and incorporation of one atom of oxygen"/>
    <property type="evidence" value="ECO:0007669"/>
    <property type="project" value="UniProtKB-EC"/>
</dbReference>
<keyword evidence="6 10" id="KW-0560">Oxidoreductase</keyword>
<dbReference type="Gene3D" id="1.10.630.10">
    <property type="entry name" value="Cytochrome P450"/>
    <property type="match status" value="1"/>
</dbReference>